<evidence type="ECO:0000313" key="3">
    <source>
        <dbReference type="Proteomes" id="UP000002383"/>
    </source>
</evidence>
<dbReference type="GO" id="GO:0016747">
    <property type="term" value="F:acyltransferase activity, transferring groups other than amino-acyl groups"/>
    <property type="evidence" value="ECO:0007669"/>
    <property type="project" value="InterPro"/>
</dbReference>
<dbReference type="RefSeq" id="WP_012638924.1">
    <property type="nucleotide sequence ID" value="NC_011901.1"/>
</dbReference>
<accession>B8GVA3</accession>
<feature type="domain" description="N-acetyltransferase" evidence="1">
    <location>
        <begin position="187"/>
        <end position="367"/>
    </location>
</feature>
<dbReference type="SUPFAM" id="SSF55729">
    <property type="entry name" value="Acyl-CoA N-acyltransferases (Nat)"/>
    <property type="match status" value="1"/>
</dbReference>
<dbReference type="InterPro" id="IPR016181">
    <property type="entry name" value="Acyl_CoA_acyltransferase"/>
</dbReference>
<dbReference type="InterPro" id="IPR038740">
    <property type="entry name" value="BioF2-like_GNAT_dom"/>
</dbReference>
<dbReference type="PROSITE" id="PS51186">
    <property type="entry name" value="GNAT"/>
    <property type="match status" value="1"/>
</dbReference>
<dbReference type="Gene3D" id="3.40.630.30">
    <property type="match status" value="1"/>
</dbReference>
<dbReference type="STRING" id="396588.Tgr7_2371"/>
<evidence type="ECO:0000313" key="2">
    <source>
        <dbReference type="EMBL" id="ACL73449.1"/>
    </source>
</evidence>
<dbReference type="Proteomes" id="UP000002383">
    <property type="component" value="Chromosome"/>
</dbReference>
<dbReference type="AlphaFoldDB" id="B8GVA3"/>
<dbReference type="OrthoDB" id="8554567at2"/>
<dbReference type="eggNOG" id="COG5653">
    <property type="taxonomic scope" value="Bacteria"/>
</dbReference>
<keyword evidence="3" id="KW-1185">Reference proteome</keyword>
<protein>
    <submittedName>
        <fullName evidence="2">Protein involved in cellulose biosynthesis (CelD)-like protein</fullName>
    </submittedName>
</protein>
<dbReference type="Pfam" id="PF13480">
    <property type="entry name" value="Acetyltransf_6"/>
    <property type="match status" value="1"/>
</dbReference>
<dbReference type="KEGG" id="tgr:Tgr7_2371"/>
<gene>
    <name evidence="2" type="ordered locus">Tgr7_2371</name>
</gene>
<sequence length="368" mass="42494">MDVHVADSLEDLPFSHLEWDRLVAEDPRATVFQSRPWIEAWWASFGSSYRLSLISLTEGGRLTGLLPLIQDKHAPQAPLQFLGQGQADYLDLIARSEDRVRGLEAALARMTREPGWTELRLRNIPGDSETARALPILCEKLGLWPLRGDDEVCPTLCRDGPAPSPATLLQKYRVRRASRYFARQGRLAVRDLSDPQEARAHLSRFFEQHVRRWQGTPTPSLFDRPEKRAFYERLVESLLPAGHLLFTVAELDGEPIAYHFGFDFKDRVIWYKPSFEPRLARHSPGTILIEHLLRHVVRNNRLELDFTIGAEAFKDRYCNLRRSNAQFRLFRTPAQYHRARALDLGYRGARAVVRRLGIAPWLRGRYPR</sequence>
<evidence type="ECO:0000259" key="1">
    <source>
        <dbReference type="PROSITE" id="PS51186"/>
    </source>
</evidence>
<dbReference type="HOGENOM" id="CLU_046277_1_0_6"/>
<dbReference type="InterPro" id="IPR000182">
    <property type="entry name" value="GNAT_dom"/>
</dbReference>
<name>B8GVA3_THISH</name>
<organism evidence="2 3">
    <name type="scientific">Thioalkalivibrio sulfidiphilus (strain HL-EbGR7)</name>
    <dbReference type="NCBI Taxonomy" id="396588"/>
    <lineage>
        <taxon>Bacteria</taxon>
        <taxon>Pseudomonadati</taxon>
        <taxon>Pseudomonadota</taxon>
        <taxon>Gammaproteobacteria</taxon>
        <taxon>Chromatiales</taxon>
        <taxon>Ectothiorhodospiraceae</taxon>
        <taxon>Thioalkalivibrio</taxon>
    </lineage>
</organism>
<dbReference type="EMBL" id="CP001339">
    <property type="protein sequence ID" value="ACL73449.1"/>
    <property type="molecule type" value="Genomic_DNA"/>
</dbReference>
<reference evidence="2 3" key="1">
    <citation type="journal article" date="2011" name="Stand. Genomic Sci.">
        <title>Complete genome sequence of 'Thioalkalivibrio sulfidophilus' HL-EbGr7.</title>
        <authorList>
            <person name="Muyzer G."/>
            <person name="Sorokin D.Y."/>
            <person name="Mavromatis K."/>
            <person name="Lapidus A."/>
            <person name="Clum A."/>
            <person name="Ivanova N."/>
            <person name="Pati A."/>
            <person name="d'Haeseleer P."/>
            <person name="Woyke T."/>
            <person name="Kyrpides N.C."/>
        </authorList>
    </citation>
    <scope>NUCLEOTIDE SEQUENCE [LARGE SCALE GENOMIC DNA]</scope>
    <source>
        <strain evidence="2 3">HL-EbGR7</strain>
    </source>
</reference>
<proteinExistence type="predicted"/>